<accession>A0ABQ4XZH4</accession>
<comment type="caution">
    <text evidence="1">The sequence shown here is derived from an EMBL/GenBank/DDBJ whole genome shotgun (WGS) entry which is preliminary data.</text>
</comment>
<dbReference type="EMBL" id="BQNB010009946">
    <property type="protein sequence ID" value="GJS70624.1"/>
    <property type="molecule type" value="Genomic_DNA"/>
</dbReference>
<sequence>MDRWSERGSGPVDATCQVPLVDTIRKGTIPSGSGSSGKESGVADVVVVPKFDMQCHESKMTGKDVKLLVRKYNVPLDLHPCAPTKDRRAIPDAMAWRHHESDVYDAFRDNDFTIQDVYSLTERVIDLRPVPSRLLYGAGLATTWEFPGYFPVFKDTGGNVVTMSEYLHFPLFLGEDGEHRTLNDEGLSVSHSPQGSSNESTHHFVNVEENKSKESPPRMEPFVNLSGQTIHPPKEQVFVSEANVGKSSHPLNTVNWCSCVPAERDFDGTCVSKALNL</sequence>
<gene>
    <name evidence="1" type="ORF">Tco_0703465</name>
</gene>
<reference evidence="1" key="1">
    <citation type="journal article" date="2022" name="Int. J. Mol. Sci.">
        <title>Draft Genome of Tanacetum Coccineum: Genomic Comparison of Closely Related Tanacetum-Family Plants.</title>
        <authorList>
            <person name="Yamashiro T."/>
            <person name="Shiraishi A."/>
            <person name="Nakayama K."/>
            <person name="Satake H."/>
        </authorList>
    </citation>
    <scope>NUCLEOTIDE SEQUENCE</scope>
</reference>
<protein>
    <submittedName>
        <fullName evidence="1">Uncharacterized protein</fullName>
    </submittedName>
</protein>
<evidence type="ECO:0000313" key="2">
    <source>
        <dbReference type="Proteomes" id="UP001151760"/>
    </source>
</evidence>
<proteinExistence type="predicted"/>
<reference evidence="1" key="2">
    <citation type="submission" date="2022-01" db="EMBL/GenBank/DDBJ databases">
        <authorList>
            <person name="Yamashiro T."/>
            <person name="Shiraishi A."/>
            <person name="Satake H."/>
            <person name="Nakayama K."/>
        </authorList>
    </citation>
    <scope>NUCLEOTIDE SEQUENCE</scope>
</reference>
<keyword evidence="2" id="KW-1185">Reference proteome</keyword>
<name>A0ABQ4XZH4_9ASTR</name>
<dbReference type="Proteomes" id="UP001151760">
    <property type="component" value="Unassembled WGS sequence"/>
</dbReference>
<evidence type="ECO:0000313" key="1">
    <source>
        <dbReference type="EMBL" id="GJS70624.1"/>
    </source>
</evidence>
<organism evidence="1 2">
    <name type="scientific">Tanacetum coccineum</name>
    <dbReference type="NCBI Taxonomy" id="301880"/>
    <lineage>
        <taxon>Eukaryota</taxon>
        <taxon>Viridiplantae</taxon>
        <taxon>Streptophyta</taxon>
        <taxon>Embryophyta</taxon>
        <taxon>Tracheophyta</taxon>
        <taxon>Spermatophyta</taxon>
        <taxon>Magnoliopsida</taxon>
        <taxon>eudicotyledons</taxon>
        <taxon>Gunneridae</taxon>
        <taxon>Pentapetalae</taxon>
        <taxon>asterids</taxon>
        <taxon>campanulids</taxon>
        <taxon>Asterales</taxon>
        <taxon>Asteraceae</taxon>
        <taxon>Asteroideae</taxon>
        <taxon>Anthemideae</taxon>
        <taxon>Anthemidinae</taxon>
        <taxon>Tanacetum</taxon>
    </lineage>
</organism>